<evidence type="ECO:0000259" key="3">
    <source>
        <dbReference type="Pfam" id="PF02894"/>
    </source>
</evidence>
<dbReference type="EMBL" id="CDMC01000017">
    <property type="protein sequence ID" value="CEL10151.1"/>
    <property type="molecule type" value="Genomic_DNA"/>
</dbReference>
<feature type="domain" description="Gfo/Idh/MocA-like oxidoreductase N-terminal" evidence="2">
    <location>
        <begin position="165"/>
        <end position="249"/>
    </location>
</feature>
<dbReference type="Pfam" id="PF02894">
    <property type="entry name" value="GFO_IDH_MocA_C"/>
    <property type="match status" value="1"/>
</dbReference>
<dbReference type="GO" id="GO:0000166">
    <property type="term" value="F:nucleotide binding"/>
    <property type="evidence" value="ECO:0007669"/>
    <property type="project" value="InterPro"/>
</dbReference>
<feature type="compositionally biased region" description="Basic and acidic residues" evidence="1">
    <location>
        <begin position="187"/>
        <end position="200"/>
    </location>
</feature>
<dbReference type="InterPro" id="IPR004104">
    <property type="entry name" value="Gfo/Idh/MocA-like_OxRdtase_C"/>
</dbReference>
<keyword evidence="5" id="KW-1185">Reference proteome</keyword>
<dbReference type="InterPro" id="IPR000683">
    <property type="entry name" value="Gfo/Idh/MocA-like_OxRdtase_N"/>
</dbReference>
<dbReference type="OMA" id="QREYIKC"/>
<dbReference type="PANTHER" id="PTHR43377">
    <property type="entry name" value="BILIVERDIN REDUCTASE A"/>
    <property type="match status" value="1"/>
</dbReference>
<feature type="region of interest" description="Disordered" evidence="1">
    <location>
        <begin position="1"/>
        <end position="24"/>
    </location>
</feature>
<dbReference type="STRING" id="454130.A0A0U5GFT8"/>
<proteinExistence type="predicted"/>
<feature type="region of interest" description="Disordered" evidence="1">
    <location>
        <begin position="177"/>
        <end position="202"/>
    </location>
</feature>
<evidence type="ECO:0008006" key="6">
    <source>
        <dbReference type="Google" id="ProtNLM"/>
    </source>
</evidence>
<dbReference type="Gene3D" id="3.30.360.10">
    <property type="entry name" value="Dihydrodipicolinate Reductase, domain 2"/>
    <property type="match status" value="2"/>
</dbReference>
<evidence type="ECO:0000259" key="2">
    <source>
        <dbReference type="Pfam" id="PF01408"/>
    </source>
</evidence>
<dbReference type="SUPFAM" id="SSF51735">
    <property type="entry name" value="NAD(P)-binding Rossmann-fold domains"/>
    <property type="match status" value="1"/>
</dbReference>
<dbReference type="Gene3D" id="3.40.50.720">
    <property type="entry name" value="NAD(P)-binding Rossmann-like Domain"/>
    <property type="match status" value="1"/>
</dbReference>
<dbReference type="InterPro" id="IPR036291">
    <property type="entry name" value="NAD(P)-bd_dom_sf"/>
</dbReference>
<evidence type="ECO:0000256" key="1">
    <source>
        <dbReference type="SAM" id="MobiDB-lite"/>
    </source>
</evidence>
<protein>
    <recommendedName>
        <fullName evidence="6">Gfo/Idh/MocA-like oxidoreductase N-terminal domain-containing protein</fullName>
    </recommendedName>
</protein>
<name>A0A0U5GFT8_ASPCI</name>
<evidence type="ECO:0000313" key="4">
    <source>
        <dbReference type="EMBL" id="CEL10151.1"/>
    </source>
</evidence>
<organism evidence="4 5">
    <name type="scientific">Aspergillus calidoustus</name>
    <dbReference type="NCBI Taxonomy" id="454130"/>
    <lineage>
        <taxon>Eukaryota</taxon>
        <taxon>Fungi</taxon>
        <taxon>Dikarya</taxon>
        <taxon>Ascomycota</taxon>
        <taxon>Pezizomycotina</taxon>
        <taxon>Eurotiomycetes</taxon>
        <taxon>Eurotiomycetidae</taxon>
        <taxon>Eurotiales</taxon>
        <taxon>Aspergillaceae</taxon>
        <taxon>Aspergillus</taxon>
        <taxon>Aspergillus subgen. Nidulantes</taxon>
    </lineage>
</organism>
<dbReference type="SUPFAM" id="SSF55347">
    <property type="entry name" value="Glyceraldehyde-3-phosphate dehydrogenase-like, C-terminal domain"/>
    <property type="match status" value="1"/>
</dbReference>
<accession>A0A0U5GFT8</accession>
<feature type="domain" description="Gfo/Idh/MocA-like oxidoreductase C-terminal" evidence="3">
    <location>
        <begin position="297"/>
        <end position="352"/>
    </location>
</feature>
<gene>
    <name evidence="4" type="ORF">ASPCAL13276</name>
</gene>
<dbReference type="InterPro" id="IPR051450">
    <property type="entry name" value="Gfo/Idh/MocA_Oxidoreductases"/>
</dbReference>
<dbReference type="OrthoDB" id="64915at2759"/>
<dbReference type="PANTHER" id="PTHR43377:SF12">
    <property type="entry name" value="BINDING ROSSMANN FOLD OXIDOREDUCTASE, PUTATIVE (AFU_ORTHOLOGUE AFUA_3G11840)-RELATED"/>
    <property type="match status" value="1"/>
</dbReference>
<dbReference type="Proteomes" id="UP000054771">
    <property type="component" value="Unassembled WGS sequence"/>
</dbReference>
<dbReference type="Pfam" id="PF01408">
    <property type="entry name" value="GFO_IDH_MocA"/>
    <property type="match status" value="1"/>
</dbReference>
<dbReference type="AlphaFoldDB" id="A0A0U5GFT8"/>
<sequence length="643" mass="70693">MAGTNPPRPFISHHPHQLRPPSQPYLTQLEHPPLLSRILEFTLPKTNTHTSSPKMNKLKSLLPTSSKFKSFTREQPTPQFTHTTILPKHNRNLPRPPNAPRLLLIGGGSRGAAIAQAIEDGTDGILVSVADPDPGRRKDIGQRFIWRKGEVKEGMEFESWRGFLEWELRRRELRLGAASNPNPEGKSQGETKGKTDDAHGEASSVQIDAVIIATPDRTHREIVTALAPLGIHIMCEKPLATTLEDCVAISRSLGVPLHSTNVDSEGSASPGPGALFAIGHVMRYAPINQLIRELIFEEGVVGDIVSIEHTENVGWWHFAHSYVRGNWRNAQTSGPTLLTKSCHDIDFLMWLLCAPSPTGKPHTPSSIASFGSVSHFKRARKPPAADSATNCLSCPAEKDCHFSAKSIYLEKGLRMGLGGWPVNVVVPDIEDIMQEGGMRAAEEELLRKLEDDYTPETPTEVVDGKQWYGRCVYESDNNVCDDQTVHITWEDNTVTLPDGSATIRPSKSATLHMTAFAEGICTKRTRVLGTKGEIERRGNVLAVCDFTTGKFYEKRPPVSIGGHGGGDHGLMRAFVSAVDAVKNLGMSVEQAQGKFIGCGVEDIVRSHAVVFAAEEARVDRRIVDWDAWWRENVIDSHADSSEA</sequence>
<reference evidence="5" key="1">
    <citation type="journal article" date="2016" name="Genome Announc.">
        <title>Draft genome sequences of fungus Aspergillus calidoustus.</title>
        <authorList>
            <person name="Horn F."/>
            <person name="Linde J."/>
            <person name="Mattern D.J."/>
            <person name="Walther G."/>
            <person name="Guthke R."/>
            <person name="Scherlach K."/>
            <person name="Martin K."/>
            <person name="Brakhage A.A."/>
            <person name="Petzke L."/>
            <person name="Valiante V."/>
        </authorList>
    </citation>
    <scope>NUCLEOTIDE SEQUENCE [LARGE SCALE GENOMIC DNA]</scope>
    <source>
        <strain evidence="5">SF006504</strain>
    </source>
</reference>
<evidence type="ECO:0000313" key="5">
    <source>
        <dbReference type="Proteomes" id="UP000054771"/>
    </source>
</evidence>